<dbReference type="PANTHER" id="PTHR11361">
    <property type="entry name" value="DNA MISMATCH REPAIR PROTEIN MUTS FAMILY MEMBER"/>
    <property type="match status" value="1"/>
</dbReference>
<dbReference type="InterPro" id="IPR027417">
    <property type="entry name" value="P-loop_NTPase"/>
</dbReference>
<dbReference type="Gene3D" id="1.10.1420.10">
    <property type="match status" value="1"/>
</dbReference>
<dbReference type="InterPro" id="IPR036187">
    <property type="entry name" value="DNA_mismatch_repair_MutS_sf"/>
</dbReference>
<dbReference type="RefSeq" id="WP_191769341.1">
    <property type="nucleotide sequence ID" value="NZ_JACSRA010000023.1"/>
</dbReference>
<keyword evidence="4" id="KW-1133">Transmembrane helix</keyword>
<keyword evidence="7" id="KW-1185">Reference proteome</keyword>
<sequence>MNTIKKLILSDFTRTKDSKRNFTKIRALFDLSYKNEYTIDDNTWDDLMMNDVFTKLDRTYSSSGEAALYSMLRNPLMDKDKLEKRKNLIELFRKNKELSGNIRYILFNMGFDSKNRLIKMLEGSLVVSKVKFFLYMILGQIVPLLLIILAFAFKEPRFAFGFFILVYLNIYITHKEKNNVTATGIIYLRDLLTAANKISKEDNLALASMTKKIKSALNDKEIKSIDRSTRFIKFITGYGEILEYLSVPFLLEVTNYYKISGILSNSEDKILTLYYLIGEIDALISIASYKEINISNCATPKFLDNTTLKIVDGIHPLLNKPVANSISIEKNGIVLTGTNMSGKSTFLRMMSTNILLAQTFNFVLAKEYEACFLNIVSSISPKDDINSGKSYYLSEAESVLRIIKALDSDIPVFCPIDEIFRGTNPIERISSSAEILSYINRRNAICIVATHDRELSEMLKDQYDFYYFSEDVNNTEGLSFDYKLKEGISNTRNAIKLLDYIGYPKEIIEAAYKKAETLNTNFI</sequence>
<evidence type="ECO:0000259" key="5">
    <source>
        <dbReference type="SMART" id="SM00534"/>
    </source>
</evidence>
<accession>A0ABR8PW70</accession>
<dbReference type="EMBL" id="JACSRA010000023">
    <property type="protein sequence ID" value="MBD7912385.1"/>
    <property type="molecule type" value="Genomic_DNA"/>
</dbReference>
<dbReference type="InterPro" id="IPR007696">
    <property type="entry name" value="DNA_mismatch_repair_MutS_core"/>
</dbReference>
<dbReference type="Proteomes" id="UP000627781">
    <property type="component" value="Unassembled WGS sequence"/>
</dbReference>
<evidence type="ECO:0000256" key="3">
    <source>
        <dbReference type="ARBA" id="ARBA00023125"/>
    </source>
</evidence>
<protein>
    <submittedName>
        <fullName evidence="6">DNA mismatch repair protein MutS</fullName>
    </submittedName>
</protein>
<dbReference type="InterPro" id="IPR000432">
    <property type="entry name" value="DNA_mismatch_repair_MutS_C"/>
</dbReference>
<keyword evidence="4" id="KW-0472">Membrane</keyword>
<dbReference type="Pfam" id="PF05192">
    <property type="entry name" value="MutS_III"/>
    <property type="match status" value="1"/>
</dbReference>
<keyword evidence="4" id="KW-0812">Transmembrane</keyword>
<name>A0ABR8PW70_9CLOT</name>
<evidence type="ECO:0000313" key="7">
    <source>
        <dbReference type="Proteomes" id="UP000627781"/>
    </source>
</evidence>
<feature type="domain" description="DNA mismatch repair proteins mutS family" evidence="5">
    <location>
        <begin position="330"/>
        <end position="516"/>
    </location>
</feature>
<keyword evidence="1" id="KW-0547">Nucleotide-binding</keyword>
<dbReference type="SMART" id="SM00534">
    <property type="entry name" value="MUTSac"/>
    <property type="match status" value="1"/>
</dbReference>
<keyword evidence="2" id="KW-0067">ATP-binding</keyword>
<proteinExistence type="predicted"/>
<evidence type="ECO:0000256" key="2">
    <source>
        <dbReference type="ARBA" id="ARBA00022840"/>
    </source>
</evidence>
<dbReference type="SUPFAM" id="SSF48334">
    <property type="entry name" value="DNA repair protein MutS, domain III"/>
    <property type="match status" value="1"/>
</dbReference>
<dbReference type="PANTHER" id="PTHR11361:SF152">
    <property type="entry name" value="DNA MISMATCH REPAIR PROTEIN"/>
    <property type="match status" value="1"/>
</dbReference>
<dbReference type="SUPFAM" id="SSF52540">
    <property type="entry name" value="P-loop containing nucleoside triphosphate hydrolases"/>
    <property type="match status" value="1"/>
</dbReference>
<keyword evidence="3" id="KW-0238">DNA-binding</keyword>
<dbReference type="Pfam" id="PF00488">
    <property type="entry name" value="MutS_V"/>
    <property type="match status" value="1"/>
</dbReference>
<evidence type="ECO:0000256" key="4">
    <source>
        <dbReference type="SAM" id="Phobius"/>
    </source>
</evidence>
<gene>
    <name evidence="6" type="ORF">H9661_13560</name>
</gene>
<reference evidence="6 7" key="1">
    <citation type="submission" date="2020-08" db="EMBL/GenBank/DDBJ databases">
        <title>A Genomic Blueprint of the Chicken Gut Microbiome.</title>
        <authorList>
            <person name="Gilroy R."/>
            <person name="Ravi A."/>
            <person name="Getino M."/>
            <person name="Pursley I."/>
            <person name="Horton D.L."/>
            <person name="Alikhan N.-F."/>
            <person name="Baker D."/>
            <person name="Gharbi K."/>
            <person name="Hall N."/>
            <person name="Watson M."/>
            <person name="Adriaenssens E.M."/>
            <person name="Foster-Nyarko E."/>
            <person name="Jarju S."/>
            <person name="Secka A."/>
            <person name="Antonio M."/>
            <person name="Oren A."/>
            <person name="Chaudhuri R."/>
            <person name="La Ragione R.M."/>
            <person name="Hildebrand F."/>
            <person name="Pallen M.J."/>
        </authorList>
    </citation>
    <scope>NUCLEOTIDE SEQUENCE [LARGE SCALE GENOMIC DNA]</scope>
    <source>
        <strain evidence="6 7">Sa3CVN1</strain>
    </source>
</reference>
<comment type="caution">
    <text evidence="6">The sequence shown here is derived from an EMBL/GenBank/DDBJ whole genome shotgun (WGS) entry which is preliminary data.</text>
</comment>
<evidence type="ECO:0000313" key="6">
    <source>
        <dbReference type="EMBL" id="MBD7912385.1"/>
    </source>
</evidence>
<dbReference type="InterPro" id="IPR045076">
    <property type="entry name" value="MutS"/>
</dbReference>
<organism evidence="6 7">
    <name type="scientific">Clostridium cibarium</name>
    <dbReference type="NCBI Taxonomy" id="2762247"/>
    <lineage>
        <taxon>Bacteria</taxon>
        <taxon>Bacillati</taxon>
        <taxon>Bacillota</taxon>
        <taxon>Clostridia</taxon>
        <taxon>Eubacteriales</taxon>
        <taxon>Clostridiaceae</taxon>
        <taxon>Clostridium</taxon>
    </lineage>
</organism>
<dbReference type="Gene3D" id="3.40.50.300">
    <property type="entry name" value="P-loop containing nucleotide triphosphate hydrolases"/>
    <property type="match status" value="1"/>
</dbReference>
<evidence type="ECO:0000256" key="1">
    <source>
        <dbReference type="ARBA" id="ARBA00022741"/>
    </source>
</evidence>
<feature type="transmembrane region" description="Helical" evidence="4">
    <location>
        <begin position="132"/>
        <end position="152"/>
    </location>
</feature>